<feature type="transmembrane region" description="Helical" evidence="1">
    <location>
        <begin position="207"/>
        <end position="225"/>
    </location>
</feature>
<evidence type="ECO:0000256" key="1">
    <source>
        <dbReference type="SAM" id="Phobius"/>
    </source>
</evidence>
<feature type="transmembrane region" description="Helical" evidence="1">
    <location>
        <begin position="115"/>
        <end position="133"/>
    </location>
</feature>
<dbReference type="InterPro" id="IPR025067">
    <property type="entry name" value="DUF4079"/>
</dbReference>
<keyword evidence="1" id="KW-1133">Transmembrane helix</keyword>
<evidence type="ECO:0000313" key="2">
    <source>
        <dbReference type="EMBL" id="MCC0179295.1"/>
    </source>
</evidence>
<proteinExistence type="predicted"/>
<keyword evidence="1" id="KW-0472">Membrane</keyword>
<reference evidence="2" key="1">
    <citation type="journal article" date="2021" name="Antonie Van Leeuwenhoek">
        <title>Draft genome and description of Waterburya agarophytonicola gen. nov. sp. nov. (Pleurocapsales, Cyanobacteria): a seaweed symbiont.</title>
        <authorList>
            <person name="Bonthond G."/>
            <person name="Shalygin S."/>
            <person name="Bayer T."/>
            <person name="Weinberger F."/>
        </authorList>
    </citation>
    <scope>NUCLEOTIDE SEQUENCE</scope>
    <source>
        <strain evidence="2">KI4</strain>
    </source>
</reference>
<evidence type="ECO:0000313" key="3">
    <source>
        <dbReference type="Proteomes" id="UP000729733"/>
    </source>
</evidence>
<dbReference type="Proteomes" id="UP000729733">
    <property type="component" value="Unassembled WGS sequence"/>
</dbReference>
<gene>
    <name evidence="2" type="ORF">I4641_20230</name>
</gene>
<organism evidence="2 3">
    <name type="scientific">Waterburya agarophytonicola KI4</name>
    <dbReference type="NCBI Taxonomy" id="2874699"/>
    <lineage>
        <taxon>Bacteria</taxon>
        <taxon>Bacillati</taxon>
        <taxon>Cyanobacteriota</taxon>
        <taxon>Cyanophyceae</taxon>
        <taxon>Pleurocapsales</taxon>
        <taxon>Hyellaceae</taxon>
        <taxon>Waterburya</taxon>
        <taxon>Waterburya agarophytonicola</taxon>
    </lineage>
</organism>
<keyword evidence="3" id="KW-1185">Reference proteome</keyword>
<keyword evidence="1" id="KW-0812">Transmembrane</keyword>
<feature type="transmembrane region" description="Helical" evidence="1">
    <location>
        <begin position="174"/>
        <end position="195"/>
    </location>
</feature>
<dbReference type="EMBL" id="JADWDC010000076">
    <property type="protein sequence ID" value="MCC0179295.1"/>
    <property type="molecule type" value="Genomic_DNA"/>
</dbReference>
<name>A0A964BTP1_9CYAN</name>
<feature type="transmembrane region" description="Helical" evidence="1">
    <location>
        <begin position="140"/>
        <end position="159"/>
    </location>
</feature>
<dbReference type="RefSeq" id="WP_229642395.1">
    <property type="nucleotide sequence ID" value="NZ_JADWDC010000076.1"/>
</dbReference>
<protein>
    <submittedName>
        <fullName evidence="2">DUF4079 domain-containing protein</fullName>
    </submittedName>
</protein>
<feature type="transmembrane region" description="Helical" evidence="1">
    <location>
        <begin position="81"/>
        <end position="103"/>
    </location>
</feature>
<dbReference type="Pfam" id="PF13301">
    <property type="entry name" value="DUF4079"/>
    <property type="match status" value="1"/>
</dbReference>
<feature type="transmembrane region" description="Helical" evidence="1">
    <location>
        <begin position="26"/>
        <end position="51"/>
    </location>
</feature>
<accession>A0A964BTP1</accession>
<dbReference type="AlphaFoldDB" id="A0A964BTP1"/>
<comment type="caution">
    <text evidence="2">The sequence shown here is derived from an EMBL/GenBank/DDBJ whole genome shotgun (WGS) entry which is preliminary data.</text>
</comment>
<sequence length="270" mass="30482">MNIYTWNALTQHQKYLAFSTLGSQDFVALIHPALVVAFVFPMIGIVTNFAWQTRQRRLESKKGKSKIPAVVGRDHVKIGKWLSTSVVVASLIAIAYSIVYKSFIKKNLWEKNNPQAILIILLFVATIASLILLLKAKPPLWKGIFATMTGMGLIILGQQDGVWRLSKEWYWSHYYYGIAVSLLMLFSIAIVDDIYRDRTNTWRNIHIGLNCFALLLFIGQGITGARDLLEIPVVGKKKPKKKAIIEQVDPIKTAQLSDVLYQAPDIIPTK</sequence>